<reference evidence="2 3" key="1">
    <citation type="submission" date="2024-01" db="EMBL/GenBank/DDBJ databases">
        <title>Genome assemblies of Stephania.</title>
        <authorList>
            <person name="Yang L."/>
        </authorList>
    </citation>
    <scope>NUCLEOTIDE SEQUENCE [LARGE SCALE GENOMIC DNA]</scope>
    <source>
        <strain evidence="2">YNDBR</strain>
        <tissue evidence="2">Leaf</tissue>
    </source>
</reference>
<comment type="caution">
    <text evidence="2">The sequence shown here is derived from an EMBL/GenBank/DDBJ whole genome shotgun (WGS) entry which is preliminary data.</text>
</comment>
<feature type="compositionally biased region" description="Polar residues" evidence="1">
    <location>
        <begin position="341"/>
        <end position="358"/>
    </location>
</feature>
<feature type="region of interest" description="Disordered" evidence="1">
    <location>
        <begin position="1"/>
        <end position="24"/>
    </location>
</feature>
<feature type="region of interest" description="Disordered" evidence="1">
    <location>
        <begin position="179"/>
        <end position="205"/>
    </location>
</feature>
<feature type="region of interest" description="Disordered" evidence="1">
    <location>
        <begin position="400"/>
        <end position="447"/>
    </location>
</feature>
<dbReference type="Proteomes" id="UP001420932">
    <property type="component" value="Unassembled WGS sequence"/>
</dbReference>
<feature type="region of interest" description="Disordered" evidence="1">
    <location>
        <begin position="518"/>
        <end position="558"/>
    </location>
</feature>
<keyword evidence="3" id="KW-1185">Reference proteome</keyword>
<dbReference type="AlphaFoldDB" id="A0AAP0EHK6"/>
<feature type="region of interest" description="Disordered" evidence="1">
    <location>
        <begin position="275"/>
        <end position="296"/>
    </location>
</feature>
<dbReference type="EMBL" id="JBBNAF010000012">
    <property type="protein sequence ID" value="KAK9092330.1"/>
    <property type="molecule type" value="Genomic_DNA"/>
</dbReference>
<sequence length="558" mass="61513">MVLKKKNGNIDAGNGGSDSRTHRRDPIDRWGFLEEIDAPMWVDLTLESEKMYQDIDDSWFRVTHMFHENLPHDLIAQGLPTSVEGKASSDIDFVGSSSPKLPSSVSRSRGKDFISRNWRGDDGVHFDEKKQIRKLSGGIQQKLLGCTDKPKTSSVSSKCHASVEGRLTGEINQTKVRPQNLRHASSWRPSFTSESSSAETMNPRLPPAKLKCRRLQGSLSLTSRSIGESNLTSNSVPDCCEPNCSVVHLRNSSNKFWNLTQTNCGTGGLESTLTLDRTNMGGSNSASSSRPDSRTLKSRFSDFKSSLNSKVSNVTESSQQGKQKAAIMSCQIIGRSRRLTSSTRINLPNRSTTSQTSKIEVKDRIQIKDAKSSSSEANVAFSSNSGSNSKNKWFTVALNQDSNSERSNPIKMDKPSNQHKGRDKMASKASNGSLIGLTSRSKVEGKDTNIKSASQEVLKAKVLDHCECRETSSRNRNVQSNGKECALNKNQLKVNGPYVSIHKTGGKENNIGIVGRNRNDLKLRSDSYDKGVTNQKEKPNGRSKLDNQKKTVRSSYFG</sequence>
<feature type="compositionally biased region" description="Low complexity" evidence="1">
    <location>
        <begin position="372"/>
        <end position="387"/>
    </location>
</feature>
<evidence type="ECO:0000313" key="2">
    <source>
        <dbReference type="EMBL" id="KAK9092330.1"/>
    </source>
</evidence>
<evidence type="ECO:0000313" key="3">
    <source>
        <dbReference type="Proteomes" id="UP001420932"/>
    </source>
</evidence>
<feature type="compositionally biased region" description="Basic and acidic residues" evidence="1">
    <location>
        <begin position="359"/>
        <end position="371"/>
    </location>
</feature>
<gene>
    <name evidence="2" type="ORF">Syun_027241</name>
</gene>
<feature type="compositionally biased region" description="Basic and acidic residues" evidence="1">
    <location>
        <begin position="518"/>
        <end position="549"/>
    </location>
</feature>
<evidence type="ECO:0000256" key="1">
    <source>
        <dbReference type="SAM" id="MobiDB-lite"/>
    </source>
</evidence>
<proteinExistence type="predicted"/>
<feature type="compositionally biased region" description="Polar residues" evidence="1">
    <location>
        <begin position="428"/>
        <end position="440"/>
    </location>
</feature>
<feature type="region of interest" description="Disordered" evidence="1">
    <location>
        <begin position="341"/>
        <end position="387"/>
    </location>
</feature>
<name>A0AAP0EHK6_9MAGN</name>
<accession>A0AAP0EHK6</accession>
<protein>
    <submittedName>
        <fullName evidence="2">Uncharacterized protein</fullName>
    </submittedName>
</protein>
<organism evidence="2 3">
    <name type="scientific">Stephania yunnanensis</name>
    <dbReference type="NCBI Taxonomy" id="152371"/>
    <lineage>
        <taxon>Eukaryota</taxon>
        <taxon>Viridiplantae</taxon>
        <taxon>Streptophyta</taxon>
        <taxon>Embryophyta</taxon>
        <taxon>Tracheophyta</taxon>
        <taxon>Spermatophyta</taxon>
        <taxon>Magnoliopsida</taxon>
        <taxon>Ranunculales</taxon>
        <taxon>Menispermaceae</taxon>
        <taxon>Menispermoideae</taxon>
        <taxon>Cissampelideae</taxon>
        <taxon>Stephania</taxon>
    </lineage>
</organism>
<feature type="compositionally biased region" description="Polar residues" evidence="1">
    <location>
        <begin position="187"/>
        <end position="200"/>
    </location>
</feature>